<dbReference type="EMBL" id="CAXDID020000602">
    <property type="protein sequence ID" value="CAL6105868.1"/>
    <property type="molecule type" value="Genomic_DNA"/>
</dbReference>
<dbReference type="EMBL" id="CAXDID020000598">
    <property type="protein sequence ID" value="CAL6105567.1"/>
    <property type="molecule type" value="Genomic_DNA"/>
</dbReference>
<evidence type="ECO:0000313" key="3">
    <source>
        <dbReference type="EMBL" id="CAI9925524.1"/>
    </source>
</evidence>
<evidence type="ECO:0000313" key="5">
    <source>
        <dbReference type="EMBL" id="CAI9966244.1"/>
    </source>
</evidence>
<proteinExistence type="predicted"/>
<dbReference type="Proteomes" id="UP001642409">
    <property type="component" value="Unassembled WGS sequence"/>
</dbReference>
<evidence type="ECO:0000313" key="10">
    <source>
        <dbReference type="EMBL" id="CAL6109033.1"/>
    </source>
</evidence>
<name>A0AA86NP72_9EUKA</name>
<protein>
    <submittedName>
        <fullName evidence="6">Hypothetical_protein</fullName>
    </submittedName>
</protein>
<keyword evidence="11" id="KW-1185">Reference proteome</keyword>
<dbReference type="EMBL" id="CAXDID020000661">
    <property type="protein sequence ID" value="CAL6109033.1"/>
    <property type="molecule type" value="Genomic_DNA"/>
</dbReference>
<dbReference type="EMBL" id="CATOUU010000342">
    <property type="protein sequence ID" value="CAI9925524.1"/>
    <property type="molecule type" value="Genomic_DNA"/>
</dbReference>
<evidence type="ECO:0000313" key="7">
    <source>
        <dbReference type="EMBL" id="CAL6105567.1"/>
    </source>
</evidence>
<dbReference type="EMBL" id="CAXDID020000602">
    <property type="protein sequence ID" value="CAL6105862.1"/>
    <property type="molecule type" value="Genomic_DNA"/>
</dbReference>
<evidence type="ECO:0000313" key="9">
    <source>
        <dbReference type="EMBL" id="CAL6105868.1"/>
    </source>
</evidence>
<dbReference type="EMBL" id="CATOUU010000342">
    <property type="protein sequence ID" value="CAI9925527.1"/>
    <property type="molecule type" value="Genomic_DNA"/>
</dbReference>
<accession>A0AA86NP72</accession>
<evidence type="ECO:0000313" key="8">
    <source>
        <dbReference type="EMBL" id="CAL6105862.1"/>
    </source>
</evidence>
<dbReference type="AlphaFoldDB" id="A0AA86NP72"/>
<evidence type="ECO:0000313" key="11">
    <source>
        <dbReference type="Proteomes" id="UP001642409"/>
    </source>
</evidence>
<gene>
    <name evidence="1" type="ORF">HINF_LOCUS11544</name>
    <name evidence="2" type="ORF">HINF_LOCUS11547</name>
    <name evidence="3" type="ORF">HINF_LOCUS13169</name>
    <name evidence="4" type="ORF">HINF_LOCUS13172</name>
    <name evidence="5" type="ORF">HINF_LOCUS53889</name>
    <name evidence="6" type="ORF">HINF_LOCUS73321</name>
    <name evidence="7" type="ORF">HINF_LOCUS73324</name>
    <name evidence="8" type="ORF">HINF_LOCUS73466</name>
    <name evidence="9" type="ORF">HINF_LOCUS73469</name>
    <name evidence="10" type="ORF">HINF_LOCUS75251</name>
</gene>
<reference evidence="6 11" key="2">
    <citation type="submission" date="2024-07" db="EMBL/GenBank/DDBJ databases">
        <authorList>
            <person name="Akdeniz Z."/>
        </authorList>
    </citation>
    <scope>NUCLEOTIDE SEQUENCE [LARGE SCALE GENOMIC DNA]</scope>
</reference>
<evidence type="ECO:0000313" key="2">
    <source>
        <dbReference type="EMBL" id="CAI9923902.1"/>
    </source>
</evidence>
<dbReference type="EMBL" id="CATOUU010000297">
    <property type="protein sequence ID" value="CAI9923902.1"/>
    <property type="molecule type" value="Genomic_DNA"/>
</dbReference>
<evidence type="ECO:0000313" key="4">
    <source>
        <dbReference type="EMBL" id="CAI9925527.1"/>
    </source>
</evidence>
<dbReference type="EMBL" id="CATOUU010001001">
    <property type="protein sequence ID" value="CAI9966244.1"/>
    <property type="molecule type" value="Genomic_DNA"/>
</dbReference>
<evidence type="ECO:0000313" key="1">
    <source>
        <dbReference type="EMBL" id="CAI9923899.1"/>
    </source>
</evidence>
<dbReference type="EMBL" id="CATOUU010000297">
    <property type="protein sequence ID" value="CAI9923899.1"/>
    <property type="molecule type" value="Genomic_DNA"/>
</dbReference>
<sequence>MKYYSLLSQTSLYPIVWDNIKPLLCNKKMTVDGYRQDPVQQTVNLIYQSTNQYFAKIQLAIQCTLQFQWIVSVQQKSNKLAITSKQNLIADDISIQQIYSQK</sequence>
<evidence type="ECO:0000313" key="6">
    <source>
        <dbReference type="EMBL" id="CAL6105561.1"/>
    </source>
</evidence>
<dbReference type="EMBL" id="CAXDID020000598">
    <property type="protein sequence ID" value="CAL6105561.1"/>
    <property type="molecule type" value="Genomic_DNA"/>
</dbReference>
<comment type="caution">
    <text evidence="2">The sequence shown here is derived from an EMBL/GenBank/DDBJ whole genome shotgun (WGS) entry which is preliminary data.</text>
</comment>
<organism evidence="2">
    <name type="scientific">Hexamita inflata</name>
    <dbReference type="NCBI Taxonomy" id="28002"/>
    <lineage>
        <taxon>Eukaryota</taxon>
        <taxon>Metamonada</taxon>
        <taxon>Diplomonadida</taxon>
        <taxon>Hexamitidae</taxon>
        <taxon>Hexamitinae</taxon>
        <taxon>Hexamita</taxon>
    </lineage>
</organism>
<reference evidence="2" key="1">
    <citation type="submission" date="2023-06" db="EMBL/GenBank/DDBJ databases">
        <authorList>
            <person name="Kurt Z."/>
        </authorList>
    </citation>
    <scope>NUCLEOTIDE SEQUENCE</scope>
</reference>